<dbReference type="InterPro" id="IPR051791">
    <property type="entry name" value="Pra-immunoreactive"/>
</dbReference>
<feature type="domain" description="RDD" evidence="7">
    <location>
        <begin position="4"/>
        <end position="125"/>
    </location>
</feature>
<proteinExistence type="predicted"/>
<gene>
    <name evidence="8" type="ORF">Aco03nite_092600</name>
</gene>
<keyword evidence="3 6" id="KW-0812">Transmembrane</keyword>
<name>A0ABQ3XQQ9_9ACTN</name>
<dbReference type="PANTHER" id="PTHR36115">
    <property type="entry name" value="PROLINE-RICH ANTIGEN HOMOLOG-RELATED"/>
    <property type="match status" value="1"/>
</dbReference>
<organism evidence="8 9">
    <name type="scientific">Actinoplanes couchii</name>
    <dbReference type="NCBI Taxonomy" id="403638"/>
    <lineage>
        <taxon>Bacteria</taxon>
        <taxon>Bacillati</taxon>
        <taxon>Actinomycetota</taxon>
        <taxon>Actinomycetes</taxon>
        <taxon>Micromonosporales</taxon>
        <taxon>Micromonosporaceae</taxon>
        <taxon>Actinoplanes</taxon>
    </lineage>
</organism>
<evidence type="ECO:0000256" key="6">
    <source>
        <dbReference type="SAM" id="Phobius"/>
    </source>
</evidence>
<dbReference type="RefSeq" id="WP_203808265.1">
    <property type="nucleotide sequence ID" value="NZ_BAAAQE010000049.1"/>
</dbReference>
<accession>A0ABQ3XQQ9</accession>
<evidence type="ECO:0000259" key="7">
    <source>
        <dbReference type="Pfam" id="PF06271"/>
    </source>
</evidence>
<dbReference type="EMBL" id="BOMG01000115">
    <property type="protein sequence ID" value="GID60856.1"/>
    <property type="molecule type" value="Genomic_DNA"/>
</dbReference>
<evidence type="ECO:0000256" key="3">
    <source>
        <dbReference type="ARBA" id="ARBA00022692"/>
    </source>
</evidence>
<evidence type="ECO:0000256" key="1">
    <source>
        <dbReference type="ARBA" id="ARBA00004651"/>
    </source>
</evidence>
<feature type="transmembrane region" description="Helical" evidence="6">
    <location>
        <begin position="12"/>
        <end position="32"/>
    </location>
</feature>
<keyword evidence="9" id="KW-1185">Reference proteome</keyword>
<keyword evidence="5 6" id="KW-0472">Membrane</keyword>
<comment type="subcellular location">
    <subcellularLocation>
        <location evidence="1">Cell membrane</location>
        <topology evidence="1">Multi-pass membrane protein</topology>
    </subcellularLocation>
</comment>
<feature type="transmembrane region" description="Helical" evidence="6">
    <location>
        <begin position="38"/>
        <end position="58"/>
    </location>
</feature>
<dbReference type="InterPro" id="IPR010432">
    <property type="entry name" value="RDD"/>
</dbReference>
<evidence type="ECO:0000313" key="9">
    <source>
        <dbReference type="Proteomes" id="UP000612282"/>
    </source>
</evidence>
<dbReference type="Proteomes" id="UP000612282">
    <property type="component" value="Unassembled WGS sequence"/>
</dbReference>
<keyword evidence="4 6" id="KW-1133">Transmembrane helix</keyword>
<keyword evidence="2" id="KW-1003">Cell membrane</keyword>
<sequence length="142" mass="15284">MNYKSWLSRVMANCIDAIVVLPFFSGIAFLGTPDEPTTIGAVLTLVALVVFGYNRWYLAGRTGRSWGRMFFGGRLVSDRTGRPIGFGMAFVRDLAHLLDSATFFVGYLLPLVTSKKQTLADMVCGTVVVKESAAAVPSPGAA</sequence>
<dbReference type="Pfam" id="PF06271">
    <property type="entry name" value="RDD"/>
    <property type="match status" value="1"/>
</dbReference>
<dbReference type="PANTHER" id="PTHR36115:SF6">
    <property type="entry name" value="PROLINE-RICH ANTIGEN HOMOLOG"/>
    <property type="match status" value="1"/>
</dbReference>
<comment type="caution">
    <text evidence="8">The sequence shown here is derived from an EMBL/GenBank/DDBJ whole genome shotgun (WGS) entry which is preliminary data.</text>
</comment>
<evidence type="ECO:0000313" key="8">
    <source>
        <dbReference type="EMBL" id="GID60856.1"/>
    </source>
</evidence>
<evidence type="ECO:0000256" key="5">
    <source>
        <dbReference type="ARBA" id="ARBA00023136"/>
    </source>
</evidence>
<reference evidence="8 9" key="1">
    <citation type="submission" date="2021-01" db="EMBL/GenBank/DDBJ databases">
        <title>Whole genome shotgun sequence of Actinoplanes couchii NBRC 106145.</title>
        <authorList>
            <person name="Komaki H."/>
            <person name="Tamura T."/>
        </authorList>
    </citation>
    <scope>NUCLEOTIDE SEQUENCE [LARGE SCALE GENOMIC DNA]</scope>
    <source>
        <strain evidence="8 9">NBRC 106145</strain>
    </source>
</reference>
<evidence type="ECO:0000256" key="4">
    <source>
        <dbReference type="ARBA" id="ARBA00022989"/>
    </source>
</evidence>
<evidence type="ECO:0000256" key="2">
    <source>
        <dbReference type="ARBA" id="ARBA00022475"/>
    </source>
</evidence>
<protein>
    <recommendedName>
        <fullName evidence="7">RDD domain-containing protein</fullName>
    </recommendedName>
</protein>